<dbReference type="EMBL" id="KZ992560">
    <property type="protein sequence ID" value="RKP08904.1"/>
    <property type="molecule type" value="Genomic_DNA"/>
</dbReference>
<accession>A0A4P9XS09</accession>
<keyword evidence="1" id="KW-1133">Transmembrane helix</keyword>
<proteinExistence type="predicted"/>
<organism evidence="2 3">
    <name type="scientific">Thamnocephalis sphaerospora</name>
    <dbReference type="NCBI Taxonomy" id="78915"/>
    <lineage>
        <taxon>Eukaryota</taxon>
        <taxon>Fungi</taxon>
        <taxon>Fungi incertae sedis</taxon>
        <taxon>Zoopagomycota</taxon>
        <taxon>Zoopagomycotina</taxon>
        <taxon>Zoopagomycetes</taxon>
        <taxon>Zoopagales</taxon>
        <taxon>Sigmoideomycetaceae</taxon>
        <taxon>Thamnocephalis</taxon>
    </lineage>
</organism>
<dbReference type="AlphaFoldDB" id="A0A4P9XS09"/>
<name>A0A4P9XS09_9FUNG</name>
<keyword evidence="3" id="KW-1185">Reference proteome</keyword>
<dbReference type="Proteomes" id="UP000271241">
    <property type="component" value="Unassembled WGS sequence"/>
</dbReference>
<sequence length="240" mass="25638">MGLIELVANIISLAVNVVACGVYVMRIRSSKSHHYMALLAISALTLVVAIIGLATSKWLWQVDVALDVFRKAVVLHLIYLWILSMHETLGPRMATMFQKATMALALVYVAFNILSAFGALSGIFNGLSLAVVIGQAAFCAYLWQRASGDSVGLRRKQTQIMRLGVLTALFALSSILALAGAGILAAIASWIWVGVTLYPNDALLFYQDKPSAFDPSSRAATTIGTSTFPTATAQTAEAAV</sequence>
<dbReference type="OrthoDB" id="5585454at2759"/>
<evidence type="ECO:0000313" key="2">
    <source>
        <dbReference type="EMBL" id="RKP08904.1"/>
    </source>
</evidence>
<protein>
    <submittedName>
        <fullName evidence="2">Uncharacterized protein</fullName>
    </submittedName>
</protein>
<feature type="transmembrane region" description="Helical" evidence="1">
    <location>
        <begin position="72"/>
        <end position="89"/>
    </location>
</feature>
<feature type="transmembrane region" description="Helical" evidence="1">
    <location>
        <begin position="6"/>
        <end position="25"/>
    </location>
</feature>
<keyword evidence="1" id="KW-0812">Transmembrane</keyword>
<evidence type="ECO:0000313" key="3">
    <source>
        <dbReference type="Proteomes" id="UP000271241"/>
    </source>
</evidence>
<feature type="transmembrane region" description="Helical" evidence="1">
    <location>
        <begin position="37"/>
        <end position="60"/>
    </location>
</feature>
<keyword evidence="1" id="KW-0472">Membrane</keyword>
<feature type="transmembrane region" description="Helical" evidence="1">
    <location>
        <begin position="163"/>
        <end position="193"/>
    </location>
</feature>
<evidence type="ECO:0000256" key="1">
    <source>
        <dbReference type="SAM" id="Phobius"/>
    </source>
</evidence>
<gene>
    <name evidence="2" type="ORF">THASP1DRAFT_29315</name>
</gene>
<feature type="transmembrane region" description="Helical" evidence="1">
    <location>
        <begin position="101"/>
        <end position="120"/>
    </location>
</feature>
<reference evidence="3" key="1">
    <citation type="journal article" date="2018" name="Nat. Microbiol.">
        <title>Leveraging single-cell genomics to expand the fungal tree of life.</title>
        <authorList>
            <person name="Ahrendt S.R."/>
            <person name="Quandt C.A."/>
            <person name="Ciobanu D."/>
            <person name="Clum A."/>
            <person name="Salamov A."/>
            <person name="Andreopoulos B."/>
            <person name="Cheng J.F."/>
            <person name="Woyke T."/>
            <person name="Pelin A."/>
            <person name="Henrissat B."/>
            <person name="Reynolds N.K."/>
            <person name="Benny G.L."/>
            <person name="Smith M.E."/>
            <person name="James T.Y."/>
            <person name="Grigoriev I.V."/>
        </authorList>
    </citation>
    <scope>NUCLEOTIDE SEQUENCE [LARGE SCALE GENOMIC DNA]</scope>
    <source>
        <strain evidence="3">RSA 1356</strain>
    </source>
</reference>